<gene>
    <name evidence="9" type="ORF">KDU71_09855</name>
</gene>
<dbReference type="Pfam" id="PF14322">
    <property type="entry name" value="SusD-like_3"/>
    <property type="match status" value="1"/>
</dbReference>
<evidence type="ECO:0000313" key="9">
    <source>
        <dbReference type="EMBL" id="MBR8535859.1"/>
    </source>
</evidence>
<dbReference type="RefSeq" id="WP_212190281.1">
    <property type="nucleotide sequence ID" value="NZ_JAGTAR010000013.1"/>
</dbReference>
<dbReference type="Proteomes" id="UP000679220">
    <property type="component" value="Unassembled WGS sequence"/>
</dbReference>
<evidence type="ECO:0000256" key="4">
    <source>
        <dbReference type="ARBA" id="ARBA00023136"/>
    </source>
</evidence>
<comment type="subcellular location">
    <subcellularLocation>
        <location evidence="1">Cell outer membrane</location>
    </subcellularLocation>
</comment>
<dbReference type="Gene3D" id="1.25.40.390">
    <property type="match status" value="1"/>
</dbReference>
<dbReference type="SUPFAM" id="SSF48452">
    <property type="entry name" value="TPR-like"/>
    <property type="match status" value="1"/>
</dbReference>
<feature type="domain" description="SusD-like N-terminal" evidence="8">
    <location>
        <begin position="25"/>
        <end position="220"/>
    </location>
</feature>
<keyword evidence="5" id="KW-0998">Cell outer membrane</keyword>
<sequence>MKVIHKIIISLCISLILFSCDESVLDLKPLDSVSEVDVFNDEALLQAYVNATYSGIYHMHEANYLGTVGYEDLCFFKKTNADGFDTYLEGRIDETNGEGVSRGRWSRCYGYIRHINSYFEKTESSSISETTLESMDAEMHFMRAYYYFELMKWYGKIPLVKQRYELEDKDVRLPRSPLDEVVAFIVEDLDKVINSSLAVNTTPARASKGAAMAMKGRVLLYAASKLFNPNNDQAKWSAAATANKAVMDLAEYPLADDYGKMFNTSSYLDPEVIFAKEYNKTISQGQWSGANTLLLPNGFEGWQNATPTQTFVDMFDMKDGQRPFLSDGSVNPSSGYDPHDPYVNRDPRMDAIVFYNGMPFKDRNVEYWIQYEDDGDGSFEGRTPLPNSEQGKDTRYGNTGHEYSHTGYAWRKHTDESLSVDYAGVPLVYTPDVLYRKAEFYLNYAETQIALGNEAEARTAINVIRGRTGVELPEITYTGGELLEAYRRERAIELSFEDHRFHDIRRWEIAEDVMGKPKKGVWIEKLSTGDLVYNYNRVAEDSKLHVWDNKMYWMPIPQSEMTTAEGEWQQNPGY</sequence>
<dbReference type="InterPro" id="IPR033985">
    <property type="entry name" value="SusD-like_N"/>
</dbReference>
<keyword evidence="10" id="KW-1185">Reference proteome</keyword>
<evidence type="ECO:0000313" key="10">
    <source>
        <dbReference type="Proteomes" id="UP000679220"/>
    </source>
</evidence>
<evidence type="ECO:0000256" key="5">
    <source>
        <dbReference type="ARBA" id="ARBA00023237"/>
    </source>
</evidence>
<protein>
    <submittedName>
        <fullName evidence="9">RagB/SusD family nutrient uptake outer membrane protein</fullName>
    </submittedName>
</protein>
<dbReference type="InterPro" id="IPR011990">
    <property type="entry name" value="TPR-like_helical_dom_sf"/>
</dbReference>
<name>A0A941IXV9_9BACT</name>
<organism evidence="9 10">
    <name type="scientific">Carboxylicivirga sediminis</name>
    <dbReference type="NCBI Taxonomy" id="2006564"/>
    <lineage>
        <taxon>Bacteria</taxon>
        <taxon>Pseudomonadati</taxon>
        <taxon>Bacteroidota</taxon>
        <taxon>Bacteroidia</taxon>
        <taxon>Marinilabiliales</taxon>
        <taxon>Marinilabiliaceae</taxon>
        <taxon>Carboxylicivirga</taxon>
    </lineage>
</organism>
<proteinExistence type="inferred from homology"/>
<feature type="region of interest" description="Disordered" evidence="6">
    <location>
        <begin position="378"/>
        <end position="399"/>
    </location>
</feature>
<comment type="caution">
    <text evidence="9">The sequence shown here is derived from an EMBL/GenBank/DDBJ whole genome shotgun (WGS) entry which is preliminary data.</text>
</comment>
<evidence type="ECO:0000256" key="2">
    <source>
        <dbReference type="ARBA" id="ARBA00006275"/>
    </source>
</evidence>
<dbReference type="PROSITE" id="PS51257">
    <property type="entry name" value="PROKAR_LIPOPROTEIN"/>
    <property type="match status" value="1"/>
</dbReference>
<evidence type="ECO:0000256" key="1">
    <source>
        <dbReference type="ARBA" id="ARBA00004442"/>
    </source>
</evidence>
<dbReference type="GO" id="GO:0009279">
    <property type="term" value="C:cell outer membrane"/>
    <property type="evidence" value="ECO:0007669"/>
    <property type="project" value="UniProtKB-SubCell"/>
</dbReference>
<dbReference type="EMBL" id="JAGTAR010000013">
    <property type="protein sequence ID" value="MBR8535859.1"/>
    <property type="molecule type" value="Genomic_DNA"/>
</dbReference>
<keyword evidence="3" id="KW-0732">Signal</keyword>
<evidence type="ECO:0000256" key="6">
    <source>
        <dbReference type="SAM" id="MobiDB-lite"/>
    </source>
</evidence>
<keyword evidence="4" id="KW-0472">Membrane</keyword>
<dbReference type="AlphaFoldDB" id="A0A941IXV9"/>
<evidence type="ECO:0000259" key="8">
    <source>
        <dbReference type="Pfam" id="PF14322"/>
    </source>
</evidence>
<evidence type="ECO:0000256" key="3">
    <source>
        <dbReference type="ARBA" id="ARBA00022729"/>
    </source>
</evidence>
<feature type="domain" description="RagB/SusD" evidence="7">
    <location>
        <begin position="270"/>
        <end position="574"/>
    </location>
</feature>
<reference evidence="9" key="2">
    <citation type="submission" date="2021-04" db="EMBL/GenBank/DDBJ databases">
        <authorList>
            <person name="Zhang T."/>
            <person name="Zhang Y."/>
            <person name="Lu D."/>
            <person name="Zuo D."/>
            <person name="Du Z."/>
        </authorList>
    </citation>
    <scope>NUCLEOTIDE SEQUENCE</scope>
    <source>
        <strain evidence="9">JR1</strain>
    </source>
</reference>
<evidence type="ECO:0000259" key="7">
    <source>
        <dbReference type="Pfam" id="PF07980"/>
    </source>
</evidence>
<accession>A0A941IXV9</accession>
<comment type="similarity">
    <text evidence="2">Belongs to the SusD family.</text>
</comment>
<dbReference type="InterPro" id="IPR012944">
    <property type="entry name" value="SusD_RagB_dom"/>
</dbReference>
<dbReference type="Pfam" id="PF07980">
    <property type="entry name" value="SusD_RagB"/>
    <property type="match status" value="1"/>
</dbReference>
<reference evidence="9" key="1">
    <citation type="journal article" date="2018" name="Int. J. Syst. Evol. Microbiol.">
        <title>Carboxylicivirga sediminis sp. nov., isolated from coastal sediment.</title>
        <authorList>
            <person name="Wang F.Q."/>
            <person name="Ren L.H."/>
            <person name="Zou R.J."/>
            <person name="Sun Y.Z."/>
            <person name="Liu X.J."/>
            <person name="Jiang F."/>
            <person name="Liu L.J."/>
        </authorList>
    </citation>
    <scope>NUCLEOTIDE SEQUENCE</scope>
    <source>
        <strain evidence="9">JR1</strain>
    </source>
</reference>